<sequence>MVANMASVAKTLPIVLDKRLPHVIISSPSLIFGKDNFIRRGKSISSMEVQSERTATEDSRILGGTFRAPNFFVIPRRASRDFIFLPPNVVITEFKPPRTLEHYLVLRKLVRKRPRWCGGFWSRAVSTKWKNFNIVTVTLKRTDSESNGTWKSPIPTGFVRSEGGKDRWVMVSKPVLHLHVCIAKRACANAFKLGCTLKYSGLKNEEALVSTVHGSLHSMRSSWNEVRYISPSICNIVDDYGS</sequence>
<reference evidence="2" key="1">
    <citation type="submission" date="2015-01" db="EMBL/GenBank/DDBJ databases">
        <authorList>
            <person name="Aksoy S."/>
            <person name="Warren W."/>
            <person name="Wilson R.K."/>
        </authorList>
    </citation>
    <scope>NUCLEOTIDE SEQUENCE [LARGE SCALE GENOMIC DNA]</scope>
    <source>
        <strain evidence="2">IAEA</strain>
    </source>
</reference>
<dbReference type="Proteomes" id="UP000092460">
    <property type="component" value="Unassembled WGS sequence"/>
</dbReference>
<evidence type="ECO:0000313" key="1">
    <source>
        <dbReference type="EnsemblMetazoa" id="GPPI017509-PA"/>
    </source>
</evidence>
<proteinExistence type="predicted"/>
<dbReference type="AlphaFoldDB" id="A0A1B0B3E3"/>
<organism evidence="1 2">
    <name type="scientific">Glossina palpalis gambiensis</name>
    <dbReference type="NCBI Taxonomy" id="67801"/>
    <lineage>
        <taxon>Eukaryota</taxon>
        <taxon>Metazoa</taxon>
        <taxon>Ecdysozoa</taxon>
        <taxon>Arthropoda</taxon>
        <taxon>Hexapoda</taxon>
        <taxon>Insecta</taxon>
        <taxon>Pterygota</taxon>
        <taxon>Neoptera</taxon>
        <taxon>Endopterygota</taxon>
        <taxon>Diptera</taxon>
        <taxon>Brachycera</taxon>
        <taxon>Muscomorpha</taxon>
        <taxon>Hippoboscoidea</taxon>
        <taxon>Glossinidae</taxon>
        <taxon>Glossina</taxon>
    </lineage>
</organism>
<keyword evidence="2" id="KW-1185">Reference proteome</keyword>
<dbReference type="EnsemblMetazoa" id="GPPI017509-RA">
    <property type="protein sequence ID" value="GPPI017509-PA"/>
    <property type="gene ID" value="GPPI017509"/>
</dbReference>
<evidence type="ECO:0000313" key="2">
    <source>
        <dbReference type="Proteomes" id="UP000092460"/>
    </source>
</evidence>
<accession>A0A1B0B3E3</accession>
<protein>
    <submittedName>
        <fullName evidence="1">Uncharacterized protein</fullName>
    </submittedName>
</protein>
<dbReference type="EMBL" id="JXJN01007813">
    <property type="status" value="NOT_ANNOTATED_CDS"/>
    <property type="molecule type" value="Genomic_DNA"/>
</dbReference>
<reference evidence="1" key="2">
    <citation type="submission" date="2020-05" db="UniProtKB">
        <authorList>
            <consortium name="EnsemblMetazoa"/>
        </authorList>
    </citation>
    <scope>IDENTIFICATION</scope>
    <source>
        <strain evidence="1">IAEA</strain>
    </source>
</reference>
<dbReference type="VEuPathDB" id="VectorBase:GPPI017509"/>
<name>A0A1B0B3E3_9MUSC</name>